<accession>A0A7S3G605</accession>
<dbReference type="EMBL" id="HBIB01021843">
    <property type="protein sequence ID" value="CAE0251988.1"/>
    <property type="molecule type" value="Transcribed_RNA"/>
</dbReference>
<feature type="transmembrane region" description="Helical" evidence="5">
    <location>
        <begin position="170"/>
        <end position="189"/>
    </location>
</feature>
<dbReference type="InterPro" id="IPR022343">
    <property type="entry name" value="GCR1-cAMP_receptor"/>
</dbReference>
<evidence type="ECO:0000259" key="6">
    <source>
        <dbReference type="PROSITE" id="PS50261"/>
    </source>
</evidence>
<evidence type="ECO:0000256" key="1">
    <source>
        <dbReference type="ARBA" id="ARBA00004141"/>
    </source>
</evidence>
<proteinExistence type="predicted"/>
<gene>
    <name evidence="7" type="ORF">PBIL07802_LOCUS14214</name>
</gene>
<protein>
    <recommendedName>
        <fullName evidence="6">G-protein coupled receptors family 2 profile 2 domain-containing protein</fullName>
    </recommendedName>
</protein>
<feature type="transmembrane region" description="Helical" evidence="5">
    <location>
        <begin position="287"/>
        <end position="309"/>
    </location>
</feature>
<evidence type="ECO:0000256" key="2">
    <source>
        <dbReference type="ARBA" id="ARBA00022692"/>
    </source>
</evidence>
<feature type="transmembrane region" description="Helical" evidence="5">
    <location>
        <begin position="47"/>
        <end position="66"/>
    </location>
</feature>
<reference evidence="7" key="1">
    <citation type="submission" date="2021-01" db="EMBL/GenBank/DDBJ databases">
        <authorList>
            <person name="Corre E."/>
            <person name="Pelletier E."/>
            <person name="Niang G."/>
            <person name="Scheremetjew M."/>
            <person name="Finn R."/>
            <person name="Kale V."/>
            <person name="Holt S."/>
            <person name="Cochrane G."/>
            <person name="Meng A."/>
            <person name="Brown T."/>
            <person name="Cohen L."/>
        </authorList>
    </citation>
    <scope>NUCLEOTIDE SEQUENCE</scope>
    <source>
        <strain evidence="7">NIES-2562</strain>
    </source>
</reference>
<organism evidence="7">
    <name type="scientific">Palpitomonas bilix</name>
    <dbReference type="NCBI Taxonomy" id="652834"/>
    <lineage>
        <taxon>Eukaryota</taxon>
        <taxon>Eukaryota incertae sedis</taxon>
    </lineage>
</organism>
<dbReference type="AlphaFoldDB" id="A0A7S3G605"/>
<dbReference type="Pfam" id="PF05462">
    <property type="entry name" value="Dicty_CAR"/>
    <property type="match status" value="1"/>
</dbReference>
<dbReference type="SUPFAM" id="SSF81321">
    <property type="entry name" value="Family A G protein-coupled receptor-like"/>
    <property type="match status" value="1"/>
</dbReference>
<keyword evidence="2 5" id="KW-0812">Transmembrane</keyword>
<dbReference type="PANTHER" id="PTHR23112:SF0">
    <property type="entry name" value="TRANSMEMBRANE PROTEIN 116"/>
    <property type="match status" value="1"/>
</dbReference>
<dbReference type="PRINTS" id="PR02001">
    <property type="entry name" value="GCR1CAMPR"/>
</dbReference>
<dbReference type="Gene3D" id="1.20.1070.10">
    <property type="entry name" value="Rhodopsin 7-helix transmembrane proteins"/>
    <property type="match status" value="1"/>
</dbReference>
<dbReference type="PROSITE" id="PS50261">
    <property type="entry name" value="G_PROTEIN_RECEP_F2_4"/>
    <property type="match status" value="1"/>
</dbReference>
<dbReference type="GO" id="GO:0005886">
    <property type="term" value="C:plasma membrane"/>
    <property type="evidence" value="ECO:0007669"/>
    <property type="project" value="TreeGrafter"/>
</dbReference>
<dbReference type="InterPro" id="IPR017981">
    <property type="entry name" value="GPCR_2-like_7TM"/>
</dbReference>
<sequence>MEDSCSYGIAAAYLTSSSLSLVGSFMIIISYGIFLNITKDENKALRVVFFLALSDFLSSLNNVIVAEYNAHITVPVPPEGFWRDTTEYPNNPCSNVTDEDFNGPALYPINYTLQNGSVVTTTCEASGWCLIEANINHFFTLSSVLWVLCIATQVFLVVVREQKRPSLLPYHFVCWGVPLVGCIVLMSTQRFGPDFVTCWIVNGNFWYRIGFFNIFVLAGFIYMLTLYILIGVHLKRLHKQVEKLGTRRGSQVSRLLRRFTAYPALFLLVWIGPNIVDLNPYGESPCFLLVIKSACFPSQGFFNAVAYGINERLYHKYRELCHTLREKAKHHQLQVEIERKSSVLATFVEHEGGSPYRQLQEGEKGHHV</sequence>
<dbReference type="GO" id="GO:0007189">
    <property type="term" value="P:adenylate cyclase-activating G protein-coupled receptor signaling pathway"/>
    <property type="evidence" value="ECO:0007669"/>
    <property type="project" value="TreeGrafter"/>
</dbReference>
<dbReference type="GO" id="GO:0004930">
    <property type="term" value="F:G protein-coupled receptor activity"/>
    <property type="evidence" value="ECO:0007669"/>
    <property type="project" value="TreeGrafter"/>
</dbReference>
<evidence type="ECO:0000313" key="7">
    <source>
        <dbReference type="EMBL" id="CAE0251988.1"/>
    </source>
</evidence>
<feature type="domain" description="G-protein coupled receptors family 2 profile 2" evidence="6">
    <location>
        <begin position="9"/>
        <end position="311"/>
    </location>
</feature>
<comment type="subcellular location">
    <subcellularLocation>
        <location evidence="1">Membrane</location>
        <topology evidence="1">Multi-pass membrane protein</topology>
    </subcellularLocation>
</comment>
<name>A0A7S3G605_9EUKA</name>
<feature type="transmembrane region" description="Helical" evidence="5">
    <location>
        <begin position="138"/>
        <end position="158"/>
    </location>
</feature>
<feature type="transmembrane region" description="Helical" evidence="5">
    <location>
        <begin position="255"/>
        <end position="275"/>
    </location>
</feature>
<keyword evidence="3 5" id="KW-1133">Transmembrane helix</keyword>
<evidence type="ECO:0000256" key="5">
    <source>
        <dbReference type="SAM" id="Phobius"/>
    </source>
</evidence>
<evidence type="ECO:0000256" key="3">
    <source>
        <dbReference type="ARBA" id="ARBA00022989"/>
    </source>
</evidence>
<feature type="transmembrane region" description="Helical" evidence="5">
    <location>
        <begin position="209"/>
        <end position="234"/>
    </location>
</feature>
<dbReference type="PANTHER" id="PTHR23112">
    <property type="entry name" value="G PROTEIN-COUPLED RECEPTOR 157-RELATED"/>
    <property type="match status" value="1"/>
</dbReference>
<evidence type="ECO:0000256" key="4">
    <source>
        <dbReference type="ARBA" id="ARBA00023136"/>
    </source>
</evidence>
<keyword evidence="4 5" id="KW-0472">Membrane</keyword>
<feature type="transmembrane region" description="Helical" evidence="5">
    <location>
        <begin position="12"/>
        <end position="35"/>
    </location>
</feature>
<dbReference type="GO" id="GO:0007166">
    <property type="term" value="P:cell surface receptor signaling pathway"/>
    <property type="evidence" value="ECO:0007669"/>
    <property type="project" value="InterPro"/>
</dbReference>